<dbReference type="GO" id="GO:0051213">
    <property type="term" value="F:dioxygenase activity"/>
    <property type="evidence" value="ECO:0007669"/>
    <property type="project" value="UniProtKB-KW"/>
</dbReference>
<keyword evidence="2" id="KW-0560">Oxidoreductase</keyword>
<protein>
    <submittedName>
        <fullName evidence="6">TauD/TfdA family dioxygenase</fullName>
    </submittedName>
</protein>
<keyword evidence="3" id="KW-0408">Iron</keyword>
<comment type="cofactor">
    <cofactor evidence="1">
        <name>Fe(2+)</name>
        <dbReference type="ChEBI" id="CHEBI:29033"/>
    </cofactor>
</comment>
<dbReference type="PANTHER" id="PTHR10696:SF56">
    <property type="entry name" value="TAUD_TFDA-LIKE DOMAIN-CONTAINING PROTEIN"/>
    <property type="match status" value="1"/>
</dbReference>
<accession>A0ABV5CUL9</accession>
<dbReference type="Gene3D" id="3.60.130.10">
    <property type="entry name" value="Clavaminate synthase-like"/>
    <property type="match status" value="1"/>
</dbReference>
<feature type="domain" description="TauD/TfdA-like" evidence="5">
    <location>
        <begin position="17"/>
        <end position="285"/>
    </location>
</feature>
<proteinExistence type="predicted"/>
<evidence type="ECO:0000256" key="2">
    <source>
        <dbReference type="ARBA" id="ARBA00023002"/>
    </source>
</evidence>
<dbReference type="Proteomes" id="UP001582793">
    <property type="component" value="Unassembled WGS sequence"/>
</dbReference>
<evidence type="ECO:0000313" key="6">
    <source>
        <dbReference type="EMBL" id="MFB6394443.1"/>
    </source>
</evidence>
<evidence type="ECO:0000313" key="7">
    <source>
        <dbReference type="Proteomes" id="UP001582793"/>
    </source>
</evidence>
<keyword evidence="7" id="KW-1185">Reference proteome</keyword>
<name>A0ABV5CUL9_9ACTN</name>
<dbReference type="InterPro" id="IPR042098">
    <property type="entry name" value="TauD-like_sf"/>
</dbReference>
<evidence type="ECO:0000259" key="5">
    <source>
        <dbReference type="Pfam" id="PF02668"/>
    </source>
</evidence>
<dbReference type="Pfam" id="PF02668">
    <property type="entry name" value="TauD"/>
    <property type="match status" value="1"/>
</dbReference>
<gene>
    <name evidence="6" type="ORF">AAFH96_15185</name>
</gene>
<keyword evidence="6" id="KW-0223">Dioxygenase</keyword>
<comment type="caution">
    <text evidence="6">The sequence shown here is derived from an EMBL/GenBank/DDBJ whole genome shotgun (WGS) entry which is preliminary data.</text>
</comment>
<reference evidence="6 7" key="1">
    <citation type="submission" date="2024-04" db="EMBL/GenBank/DDBJ databases">
        <title>Polymorphospora sp. isolated from Baiyangdian Lake in Xiong'an New Area.</title>
        <authorList>
            <person name="Zhang X."/>
            <person name="Liu J."/>
        </authorList>
    </citation>
    <scope>NUCLEOTIDE SEQUENCE [LARGE SCALE GENOMIC DNA]</scope>
    <source>
        <strain evidence="6 7">2-325</strain>
    </source>
</reference>
<dbReference type="EMBL" id="JBCGDC010000037">
    <property type="protein sequence ID" value="MFB6394443.1"/>
    <property type="molecule type" value="Genomic_DNA"/>
</dbReference>
<dbReference type="PANTHER" id="PTHR10696">
    <property type="entry name" value="GAMMA-BUTYROBETAINE HYDROXYLASE-RELATED"/>
    <property type="match status" value="1"/>
</dbReference>
<dbReference type="RefSeq" id="WP_375734600.1">
    <property type="nucleotide sequence ID" value="NZ_JBCGDC010000037.1"/>
</dbReference>
<dbReference type="InterPro" id="IPR050411">
    <property type="entry name" value="AlphaKG_dependent_hydroxylases"/>
</dbReference>
<organism evidence="6 7">
    <name type="scientific">Polymorphospora lycopeni</name>
    <dbReference type="NCBI Taxonomy" id="3140240"/>
    <lineage>
        <taxon>Bacteria</taxon>
        <taxon>Bacillati</taxon>
        <taxon>Actinomycetota</taxon>
        <taxon>Actinomycetes</taxon>
        <taxon>Micromonosporales</taxon>
        <taxon>Micromonosporaceae</taxon>
        <taxon>Polymorphospora</taxon>
    </lineage>
</organism>
<evidence type="ECO:0000256" key="3">
    <source>
        <dbReference type="ARBA" id="ARBA00023004"/>
    </source>
</evidence>
<keyword evidence="4" id="KW-0045">Antibiotic biosynthesis</keyword>
<dbReference type="SUPFAM" id="SSF51197">
    <property type="entry name" value="Clavaminate synthase-like"/>
    <property type="match status" value="1"/>
</dbReference>
<evidence type="ECO:0000256" key="1">
    <source>
        <dbReference type="ARBA" id="ARBA00001954"/>
    </source>
</evidence>
<sequence length="295" mass="32184">MDDDQIPVLTGQPAPDTVLATLARHGAALLRDGGWRRETFVRLGDALMTPLPYDGAFHDERDVVGDDPTTTTVTRGTRGMPLHREASYAPGSPDLLTFLCERPAADGGGTTLCDGVALLAALPEPVRERFEQMEITWESRMSTAAWQQMFGTTDRATAQGLLRLWEPHLRSWESIHVDFTDEAMTVGFGTCCTPPTLFGAVPAFCNSLFISRPRDDEYRDQRLRVRTPAGTPVDDDLVATAAAAAADLTVTVPWQAGDVLLVDNSRYLHGRQVFQDTGRAVLVRMGMLDRAAVAG</sequence>
<evidence type="ECO:0000256" key="4">
    <source>
        <dbReference type="ARBA" id="ARBA00023194"/>
    </source>
</evidence>
<dbReference type="InterPro" id="IPR003819">
    <property type="entry name" value="TauD/TfdA-like"/>
</dbReference>